<evidence type="ECO:0000313" key="3">
    <source>
        <dbReference type="EMBL" id="KAF2213856.1"/>
    </source>
</evidence>
<keyword evidence="4" id="KW-1185">Reference proteome</keyword>
<reference evidence="3" key="1">
    <citation type="journal article" date="2020" name="Stud. Mycol.">
        <title>101 Dothideomycetes genomes: a test case for predicting lifestyles and emergence of pathogens.</title>
        <authorList>
            <person name="Haridas S."/>
            <person name="Albert R."/>
            <person name="Binder M."/>
            <person name="Bloem J."/>
            <person name="Labutti K."/>
            <person name="Salamov A."/>
            <person name="Andreopoulos B."/>
            <person name="Baker S."/>
            <person name="Barry K."/>
            <person name="Bills G."/>
            <person name="Bluhm B."/>
            <person name="Cannon C."/>
            <person name="Castanera R."/>
            <person name="Culley D."/>
            <person name="Daum C."/>
            <person name="Ezra D."/>
            <person name="Gonzalez J."/>
            <person name="Henrissat B."/>
            <person name="Kuo A."/>
            <person name="Liang C."/>
            <person name="Lipzen A."/>
            <person name="Lutzoni F."/>
            <person name="Magnuson J."/>
            <person name="Mondo S."/>
            <person name="Nolan M."/>
            <person name="Ohm R."/>
            <person name="Pangilinan J."/>
            <person name="Park H.-J."/>
            <person name="Ramirez L."/>
            <person name="Alfaro M."/>
            <person name="Sun H."/>
            <person name="Tritt A."/>
            <person name="Yoshinaga Y."/>
            <person name="Zwiers L.-H."/>
            <person name="Turgeon B."/>
            <person name="Goodwin S."/>
            <person name="Spatafora J."/>
            <person name="Crous P."/>
            <person name="Grigoriev I."/>
        </authorList>
    </citation>
    <scope>NUCLEOTIDE SEQUENCE</scope>
    <source>
        <strain evidence="3">SCOH1-5</strain>
    </source>
</reference>
<dbReference type="EMBL" id="ML992669">
    <property type="protein sequence ID" value="KAF2213856.1"/>
    <property type="molecule type" value="Genomic_DNA"/>
</dbReference>
<feature type="region of interest" description="Disordered" evidence="1">
    <location>
        <begin position="399"/>
        <end position="459"/>
    </location>
</feature>
<evidence type="ECO:0000256" key="1">
    <source>
        <dbReference type="SAM" id="MobiDB-lite"/>
    </source>
</evidence>
<gene>
    <name evidence="3" type="ORF">CERZMDRAFT_83296</name>
</gene>
<protein>
    <recommendedName>
        <fullName evidence="2">Peptidase C14 caspase domain-containing protein</fullName>
    </recommendedName>
</protein>
<dbReference type="Gene3D" id="3.40.50.1460">
    <property type="match status" value="1"/>
</dbReference>
<dbReference type="InterPro" id="IPR011600">
    <property type="entry name" value="Pept_C14_caspase"/>
</dbReference>
<organism evidence="3 4">
    <name type="scientific">Cercospora zeae-maydis SCOH1-5</name>
    <dbReference type="NCBI Taxonomy" id="717836"/>
    <lineage>
        <taxon>Eukaryota</taxon>
        <taxon>Fungi</taxon>
        <taxon>Dikarya</taxon>
        <taxon>Ascomycota</taxon>
        <taxon>Pezizomycotina</taxon>
        <taxon>Dothideomycetes</taxon>
        <taxon>Dothideomycetidae</taxon>
        <taxon>Mycosphaerellales</taxon>
        <taxon>Mycosphaerellaceae</taxon>
        <taxon>Cercospora</taxon>
    </lineage>
</organism>
<dbReference type="OrthoDB" id="4760831at2759"/>
<accession>A0A6A6FK67</accession>
<dbReference type="Proteomes" id="UP000799539">
    <property type="component" value="Unassembled WGS sequence"/>
</dbReference>
<dbReference type="GO" id="GO:0006508">
    <property type="term" value="P:proteolysis"/>
    <property type="evidence" value="ECO:0007669"/>
    <property type="project" value="InterPro"/>
</dbReference>
<evidence type="ECO:0000313" key="4">
    <source>
        <dbReference type="Proteomes" id="UP000799539"/>
    </source>
</evidence>
<sequence length="480" mass="54158">MPATTTPVQVQVQTETVIQKLDVLESPRSRRRRETSSDRHHRHYDQLRVTFEKTIKGRYRNGPGTYDKVGVLLLIWQDDDMDLWAKEVGDVAAVFQGTFYFEVETYHIPTERAVTGVNAKVAEFAHRYDSSDCLGIVYYGGHGAGDDQDRLRLYARARENYDGHIYVPFDDVVHHLHRCEADILVITDCCHAALAFGQAEVGKHRFEIITATGPEQETDAPNGMKSFTKILCRALRELAHEPAGFTTSKLYRNVYHKADGNRKPFLFDQSIHDWGRITMQPLRTFSEAIRDDWQPSAQGDACLHLELRMRAKPKLKTMNDLARAMQFLPHVKEVTFRKMHAPRLEIEGFMKGVTQAMKVRPLITRLRKRLEEKRLAQARVRTGLKTPSPAVSHPPLLYNWNGSRKHPQDPNDGGITAAQEGSAGTSDVRSPTIEVHGPVASWPQPRVDEVIGSEPPDSACSEAANAIELSSVSTTNDFTI</sequence>
<dbReference type="GO" id="GO:0004197">
    <property type="term" value="F:cysteine-type endopeptidase activity"/>
    <property type="evidence" value="ECO:0007669"/>
    <property type="project" value="InterPro"/>
</dbReference>
<dbReference type="Pfam" id="PF00656">
    <property type="entry name" value="Peptidase_C14"/>
    <property type="match status" value="1"/>
</dbReference>
<name>A0A6A6FK67_9PEZI</name>
<dbReference type="AlphaFoldDB" id="A0A6A6FK67"/>
<proteinExistence type="predicted"/>
<feature type="domain" description="Peptidase C14 caspase" evidence="2">
    <location>
        <begin position="86"/>
        <end position="241"/>
    </location>
</feature>
<evidence type="ECO:0000259" key="2">
    <source>
        <dbReference type="Pfam" id="PF00656"/>
    </source>
</evidence>